<dbReference type="Gene3D" id="3.30.160.20">
    <property type="match status" value="3"/>
</dbReference>
<feature type="region of interest" description="Disordered" evidence="4">
    <location>
        <begin position="401"/>
        <end position="428"/>
    </location>
</feature>
<dbReference type="GO" id="GO:0003723">
    <property type="term" value="F:RNA binding"/>
    <property type="evidence" value="ECO:0007669"/>
    <property type="project" value="UniProtKB-KW"/>
</dbReference>
<feature type="region of interest" description="Disordered" evidence="4">
    <location>
        <begin position="342"/>
        <end position="365"/>
    </location>
</feature>
<keyword evidence="7" id="KW-1185">Reference proteome</keyword>
<gene>
    <name evidence="6" type="ORF">LUZ62_059412</name>
</gene>
<dbReference type="Pfam" id="PF00035">
    <property type="entry name" value="dsrm"/>
    <property type="match status" value="2"/>
</dbReference>
<feature type="compositionally biased region" description="Basic and acidic residues" evidence="4">
    <location>
        <begin position="417"/>
        <end position="428"/>
    </location>
</feature>
<dbReference type="PANTHER" id="PTHR46031:SF37">
    <property type="entry name" value="DRBM DOMAIN-CONTAINING PROTEIN"/>
    <property type="match status" value="1"/>
</dbReference>
<dbReference type="PANTHER" id="PTHR46031">
    <property type="match status" value="1"/>
</dbReference>
<feature type="domain" description="DRBM" evidence="5">
    <location>
        <begin position="102"/>
        <end position="169"/>
    </location>
</feature>
<keyword evidence="1" id="KW-0677">Repeat</keyword>
<accession>A0AAV8E6W6</accession>
<evidence type="ECO:0000313" key="6">
    <source>
        <dbReference type="EMBL" id="KAJ4775155.1"/>
    </source>
</evidence>
<evidence type="ECO:0000256" key="1">
    <source>
        <dbReference type="ARBA" id="ARBA00022737"/>
    </source>
</evidence>
<dbReference type="InterPro" id="IPR014720">
    <property type="entry name" value="dsRBD_dom"/>
</dbReference>
<evidence type="ECO:0000256" key="3">
    <source>
        <dbReference type="ARBA" id="ARBA00037597"/>
    </source>
</evidence>
<dbReference type="EMBL" id="JAMFTS010000003">
    <property type="protein sequence ID" value="KAJ4775155.1"/>
    <property type="molecule type" value="Genomic_DNA"/>
</dbReference>
<reference evidence="6" key="1">
    <citation type="submission" date="2022-08" db="EMBL/GenBank/DDBJ databases">
        <authorList>
            <person name="Marques A."/>
        </authorList>
    </citation>
    <scope>NUCLEOTIDE SEQUENCE</scope>
    <source>
        <strain evidence="6">RhyPub2mFocal</strain>
        <tissue evidence="6">Leaves</tissue>
    </source>
</reference>
<protein>
    <recommendedName>
        <fullName evidence="5">DRBM domain-containing protein</fullName>
    </recommendedName>
</protein>
<dbReference type="AlphaFoldDB" id="A0AAV8E6W6"/>
<dbReference type="SMART" id="SM00358">
    <property type="entry name" value="DSRM"/>
    <property type="match status" value="3"/>
</dbReference>
<feature type="domain" description="DRBM" evidence="5">
    <location>
        <begin position="244"/>
        <end position="310"/>
    </location>
</feature>
<dbReference type="Proteomes" id="UP001140206">
    <property type="component" value="Chromosome 3"/>
</dbReference>
<feature type="compositionally biased region" description="Polar residues" evidence="4">
    <location>
        <begin position="342"/>
        <end position="351"/>
    </location>
</feature>
<sequence length="428" mass="46281">MEALPSNDNEVSALSSSSNFKGKLFTYALTHGLGQPNYTFQNEGYPHAPLFRATVHVAGRTFTASQTFKHLKHAHHFVSKLALDTLSAIVPDPSFLKGSKLCKTILHEFTAKQRSMDFPSYQTGLPQHGPANMFVSRVIFKNNTFVGPISRSKTDAEHNAAHVAISSLLENIDTRCLMSKVIQKVMGAPAESAESNPCQNPNPNINASTVCSATIPEEVAEKNLPVPPAGFCTLPEYLIANNTCKSILKEYCDKKGCQDMPLYNTFTKPGPVQGYVSSVSLEGNTYNGPPSKSKKEAEQAAARVAINGILGNAASRIYMLQVLQSKTILDPSPGINLIANPSTNPQPNEGSSCRHPVRTDPKTNQVGDDCTVLMSSPSVVICPGAASSVLGQREKVENLPAMGLSKNARKRARKKEKNLDSKKVKLEC</sequence>
<evidence type="ECO:0000256" key="2">
    <source>
        <dbReference type="ARBA" id="ARBA00022884"/>
    </source>
</evidence>
<comment type="function">
    <text evidence="3">Binds double-stranded RNA.</text>
</comment>
<dbReference type="SUPFAM" id="SSF54768">
    <property type="entry name" value="dsRNA-binding domain-like"/>
    <property type="match status" value="3"/>
</dbReference>
<evidence type="ECO:0000256" key="4">
    <source>
        <dbReference type="SAM" id="MobiDB-lite"/>
    </source>
</evidence>
<evidence type="ECO:0000313" key="7">
    <source>
        <dbReference type="Proteomes" id="UP001140206"/>
    </source>
</evidence>
<evidence type="ECO:0000259" key="5">
    <source>
        <dbReference type="SMART" id="SM00358"/>
    </source>
</evidence>
<organism evidence="6 7">
    <name type="scientific">Rhynchospora pubera</name>
    <dbReference type="NCBI Taxonomy" id="906938"/>
    <lineage>
        <taxon>Eukaryota</taxon>
        <taxon>Viridiplantae</taxon>
        <taxon>Streptophyta</taxon>
        <taxon>Embryophyta</taxon>
        <taxon>Tracheophyta</taxon>
        <taxon>Spermatophyta</taxon>
        <taxon>Magnoliopsida</taxon>
        <taxon>Liliopsida</taxon>
        <taxon>Poales</taxon>
        <taxon>Cyperaceae</taxon>
        <taxon>Cyperoideae</taxon>
        <taxon>Rhynchosporeae</taxon>
        <taxon>Rhynchospora</taxon>
    </lineage>
</organism>
<comment type="caution">
    <text evidence="6">The sequence shown here is derived from an EMBL/GenBank/DDBJ whole genome shotgun (WGS) entry which is preliminary data.</text>
</comment>
<proteinExistence type="predicted"/>
<name>A0AAV8E6W6_9POAL</name>
<feature type="compositionally biased region" description="Basic residues" evidence="4">
    <location>
        <begin position="407"/>
        <end position="416"/>
    </location>
</feature>
<feature type="domain" description="DRBM" evidence="5">
    <location>
        <begin position="20"/>
        <end position="87"/>
    </location>
</feature>
<keyword evidence="2" id="KW-0694">RNA-binding</keyword>